<dbReference type="InterPro" id="IPR036779">
    <property type="entry name" value="LysM_dom_sf"/>
</dbReference>
<evidence type="ECO:0000256" key="1">
    <source>
        <dbReference type="SAM" id="SignalP"/>
    </source>
</evidence>
<sequence length="644" mass="72684">MTKFFFVLCLSLVFSLNTATAQNYSTHQVKKGETIESIAKRYFVTPFDIFSLNPDAKKELKPNTILIIPISKALKPKVTTVRELKGFITHKTKRKETLYSLAKQYSVTEEDIKKHNTFLYANPLQKGDKLQVPIFKTTKVVEEVKPTKKYKVLPKEGKWRIAYKFGITIQELEALNPGLEETLQDGQEINVPNIEDDKKNEIDEKYSYYKVRPKQGFYSLKRELGLEQEELEALNPGLKESGLKKGMILKVPFSSKANGIIQVDADRINLVDSISDYKTKHIAVMLPFRLNRVNHDSISGTKQSIVDDPYLNASLDFYSGVLMAIDSLKKLGISLKVDVYDTKNQTSEISRIIDANNFETVNAVIGPLTPNNFEWAASKLRNFNVPVVSVIGSNLKLGENGFQSKPSDGLLKEKIVNYVKADTLSSNIVIISDSKHAQVANSLKQEFNHAKQVYSRKDEDGKEANYVLVDDIREVLKPGNNIVFLETKDEGFASNVTSILASLIQKENIEEKKERIDIVLVTTNFNAAFEGDEIKNPHLSKLQFTYASASKAYNENDNNVFVRAYEKAYNVTPNIGAVKGFDLTMDVVLRLVSSDDLYTSVNDAPLTEYVENKFGYQKKLLGGYYNNAVYLVKHQDLTIVEVKP</sequence>
<dbReference type="InterPro" id="IPR028082">
    <property type="entry name" value="Peripla_BP_I"/>
</dbReference>
<dbReference type="Pfam" id="PF01476">
    <property type="entry name" value="LysM"/>
    <property type="match status" value="3"/>
</dbReference>
<evidence type="ECO:0000313" key="3">
    <source>
        <dbReference type="EMBL" id="MBJ6367866.1"/>
    </source>
</evidence>
<proteinExistence type="predicted"/>
<dbReference type="AlphaFoldDB" id="A0A8J7LT38"/>
<dbReference type="CDD" id="cd00118">
    <property type="entry name" value="LysM"/>
    <property type="match status" value="2"/>
</dbReference>
<dbReference type="SMART" id="SM00257">
    <property type="entry name" value="LysM"/>
    <property type="match status" value="4"/>
</dbReference>
<evidence type="ECO:0000313" key="4">
    <source>
        <dbReference type="Proteomes" id="UP000610931"/>
    </source>
</evidence>
<accession>A0A8J7LT38</accession>
<dbReference type="PANTHER" id="PTHR33734">
    <property type="entry name" value="LYSM DOMAIN-CONTAINING GPI-ANCHORED PROTEIN 2"/>
    <property type="match status" value="1"/>
</dbReference>
<dbReference type="SUPFAM" id="SSF53822">
    <property type="entry name" value="Periplasmic binding protein-like I"/>
    <property type="match status" value="1"/>
</dbReference>
<feature type="domain" description="LysM" evidence="2">
    <location>
        <begin position="88"/>
        <end position="132"/>
    </location>
</feature>
<reference evidence="3" key="1">
    <citation type="submission" date="2020-12" db="EMBL/GenBank/DDBJ databases">
        <title>Snuella sp. nov., isolated from sediment in Incheon.</title>
        <authorList>
            <person name="Kim W."/>
        </authorList>
    </citation>
    <scope>NUCLEOTIDE SEQUENCE</scope>
    <source>
        <strain evidence="3">CAU 1569</strain>
    </source>
</reference>
<gene>
    <name evidence="3" type="ORF">JF259_07180</name>
</gene>
<dbReference type="CDD" id="cd06268">
    <property type="entry name" value="PBP1_ABC_transporter_LIVBP-like"/>
    <property type="match status" value="1"/>
</dbReference>
<feature type="signal peptide" evidence="1">
    <location>
        <begin position="1"/>
        <end position="21"/>
    </location>
</feature>
<dbReference type="PROSITE" id="PS51782">
    <property type="entry name" value="LYSM"/>
    <property type="match status" value="3"/>
</dbReference>
<protein>
    <submittedName>
        <fullName evidence="3">LysM peptidoglycan-binding domain-containing protein</fullName>
    </submittedName>
</protein>
<keyword evidence="4" id="KW-1185">Reference proteome</keyword>
<feature type="chain" id="PRO_5035297718" evidence="1">
    <location>
        <begin position="22"/>
        <end position="644"/>
    </location>
</feature>
<name>A0A8J7LT38_9FLAO</name>
<feature type="domain" description="LysM" evidence="2">
    <location>
        <begin position="148"/>
        <end position="191"/>
    </location>
</feature>
<comment type="caution">
    <text evidence="3">The sequence shown here is derived from an EMBL/GenBank/DDBJ whole genome shotgun (WGS) entry which is preliminary data.</text>
</comment>
<dbReference type="InterPro" id="IPR018392">
    <property type="entry name" value="LysM"/>
</dbReference>
<dbReference type="Gene3D" id="3.10.350.10">
    <property type="entry name" value="LysM domain"/>
    <property type="match status" value="3"/>
</dbReference>
<dbReference type="PANTHER" id="PTHR33734:SF22">
    <property type="entry name" value="MEMBRANE-BOUND LYTIC MUREIN TRANSGLYCOSYLASE D"/>
    <property type="match status" value="1"/>
</dbReference>
<dbReference type="RefSeq" id="WP_199114632.1">
    <property type="nucleotide sequence ID" value="NZ_JAELVQ010000007.1"/>
</dbReference>
<keyword evidence="1" id="KW-0732">Signal</keyword>
<dbReference type="EMBL" id="JAELVQ010000007">
    <property type="protein sequence ID" value="MBJ6367866.1"/>
    <property type="molecule type" value="Genomic_DNA"/>
</dbReference>
<evidence type="ECO:0000259" key="2">
    <source>
        <dbReference type="PROSITE" id="PS51782"/>
    </source>
</evidence>
<organism evidence="3 4">
    <name type="scientific">Snuella sedimenti</name>
    <dbReference type="NCBI Taxonomy" id="2798802"/>
    <lineage>
        <taxon>Bacteria</taxon>
        <taxon>Pseudomonadati</taxon>
        <taxon>Bacteroidota</taxon>
        <taxon>Flavobacteriia</taxon>
        <taxon>Flavobacteriales</taxon>
        <taxon>Flavobacteriaceae</taxon>
        <taxon>Snuella</taxon>
    </lineage>
</organism>
<dbReference type="Proteomes" id="UP000610931">
    <property type="component" value="Unassembled WGS sequence"/>
</dbReference>
<feature type="domain" description="LysM" evidence="2">
    <location>
        <begin position="25"/>
        <end position="68"/>
    </location>
</feature>
<dbReference type="SUPFAM" id="SSF54106">
    <property type="entry name" value="LysM domain"/>
    <property type="match status" value="3"/>
</dbReference>
<dbReference type="Gene3D" id="3.40.50.2300">
    <property type="match status" value="2"/>
</dbReference>